<protein>
    <submittedName>
        <fullName evidence="1">Uncharacterized protein</fullName>
    </submittedName>
</protein>
<evidence type="ECO:0000313" key="1">
    <source>
        <dbReference type="EMBL" id="KKL45095.1"/>
    </source>
</evidence>
<sequence length="127" mass="14564">MAQLKTLDTYKATWDRIRVNPKLYLDEHVNFQNTSKPIKLGLGVFELGTTARACSNYKTFHQSVDELNRQILRNFLNSFIGVHQRLPKKGEKILCTIRINVSIAQHKWARAGRDATILITGEMIPKV</sequence>
<dbReference type="AlphaFoldDB" id="A0A0F9EJK9"/>
<accession>A0A0F9EJK9</accession>
<name>A0A0F9EJK9_9ZZZZ</name>
<gene>
    <name evidence="1" type="ORF">LCGC14_2359100</name>
</gene>
<reference evidence="1" key="1">
    <citation type="journal article" date="2015" name="Nature">
        <title>Complex archaea that bridge the gap between prokaryotes and eukaryotes.</title>
        <authorList>
            <person name="Spang A."/>
            <person name="Saw J.H."/>
            <person name="Jorgensen S.L."/>
            <person name="Zaremba-Niedzwiedzka K."/>
            <person name="Martijn J."/>
            <person name="Lind A.E."/>
            <person name="van Eijk R."/>
            <person name="Schleper C."/>
            <person name="Guy L."/>
            <person name="Ettema T.J."/>
        </authorList>
    </citation>
    <scope>NUCLEOTIDE SEQUENCE</scope>
</reference>
<dbReference type="EMBL" id="LAZR01034513">
    <property type="protein sequence ID" value="KKL45095.1"/>
    <property type="molecule type" value="Genomic_DNA"/>
</dbReference>
<comment type="caution">
    <text evidence="1">The sequence shown here is derived from an EMBL/GenBank/DDBJ whole genome shotgun (WGS) entry which is preliminary data.</text>
</comment>
<proteinExistence type="predicted"/>
<organism evidence="1">
    <name type="scientific">marine sediment metagenome</name>
    <dbReference type="NCBI Taxonomy" id="412755"/>
    <lineage>
        <taxon>unclassified sequences</taxon>
        <taxon>metagenomes</taxon>
        <taxon>ecological metagenomes</taxon>
    </lineage>
</organism>